<sequence>MSETTEITSRGLTRRHLLATTGAAFGAASLSLPKAAMAQAAGTIEYGEAGAFSTFNPWAQVFTQFSTANQMFSRLVYKDAKGELVADLAESWTIAPDSTSITFKLRPNVTWHDGKPLTAQHFADMFGYLSNPALAGDQGVQKIKAVFAPVKSITAPDAATVLVTFSNPVPYGIDLLNYFYAVRLENPDDTIFMRSLPIGTGPFRMTEHVQGRYATFVANPKYHLPATPKVGTFRFNLYAQGSSVLNNVISGQVNGVLSSNDADLESLRSDKNLRIDQVPNSIWLLMVNVSKPPFDKLAVRQALSYSMNRKAFAEAAHFGFEKPVASPFYDPVATGYVAELVDAQAFDLAKAKKLLEEAGVDKLSITYPTPAANPNLATYAEIWQADLAKIGVTLRIQRVDDGRWRDLGAGKDKTCDVVPWVVGRCLMDSAIFFGANSLYRGANQRFGYVNPTIETLLKEGAVEIDPAKRRKIYQELNRITVEDCANISIMTSSHKFVWSQKVTGPATDLVANLAMGNAAIKA</sequence>
<dbReference type="AlphaFoldDB" id="A0A370L1A7"/>
<evidence type="ECO:0000259" key="5">
    <source>
        <dbReference type="Pfam" id="PF00496"/>
    </source>
</evidence>
<evidence type="ECO:0000313" key="6">
    <source>
        <dbReference type="EMBL" id="RDJ21298.1"/>
    </source>
</evidence>
<dbReference type="SUPFAM" id="SSF53850">
    <property type="entry name" value="Periplasmic binding protein-like II"/>
    <property type="match status" value="1"/>
</dbReference>
<dbReference type="InterPro" id="IPR030678">
    <property type="entry name" value="Peptide/Ni-bd"/>
</dbReference>
<dbReference type="InterPro" id="IPR000914">
    <property type="entry name" value="SBP_5_dom"/>
</dbReference>
<dbReference type="PANTHER" id="PTHR30290:SF10">
    <property type="entry name" value="PERIPLASMIC OLIGOPEPTIDE-BINDING PROTEIN-RELATED"/>
    <property type="match status" value="1"/>
</dbReference>
<reference evidence="7" key="1">
    <citation type="submission" date="2018-07" db="EMBL/GenBank/DDBJ databases">
        <authorList>
            <person name="Safronova V.I."/>
            <person name="Chirak E.R."/>
            <person name="Sazanova A.L."/>
        </authorList>
    </citation>
    <scope>NUCLEOTIDE SEQUENCE [LARGE SCALE GENOMIC DNA]</scope>
    <source>
        <strain evidence="7">RCAM04685</strain>
    </source>
</reference>
<dbReference type="CDD" id="cd00995">
    <property type="entry name" value="PBP2_NikA_DppA_OppA_like"/>
    <property type="match status" value="1"/>
</dbReference>
<comment type="caution">
    <text evidence="6">The sequence shown here is derived from an EMBL/GenBank/DDBJ whole genome shotgun (WGS) entry which is preliminary data.</text>
</comment>
<dbReference type="PIRSF" id="PIRSF002741">
    <property type="entry name" value="MppA"/>
    <property type="match status" value="1"/>
</dbReference>
<dbReference type="Proteomes" id="UP000255207">
    <property type="component" value="Unassembled WGS sequence"/>
</dbReference>
<evidence type="ECO:0000256" key="4">
    <source>
        <dbReference type="ARBA" id="ARBA00022729"/>
    </source>
</evidence>
<dbReference type="InterPro" id="IPR006311">
    <property type="entry name" value="TAT_signal"/>
</dbReference>
<feature type="domain" description="Solute-binding protein family 5" evidence="5">
    <location>
        <begin position="83"/>
        <end position="405"/>
    </location>
</feature>
<dbReference type="Gene3D" id="3.90.76.10">
    <property type="entry name" value="Dipeptide-binding Protein, Domain 1"/>
    <property type="match status" value="1"/>
</dbReference>
<dbReference type="Gene3D" id="3.40.190.10">
    <property type="entry name" value="Periplasmic binding protein-like II"/>
    <property type="match status" value="1"/>
</dbReference>
<dbReference type="GO" id="GO:1904680">
    <property type="term" value="F:peptide transmembrane transporter activity"/>
    <property type="evidence" value="ECO:0007669"/>
    <property type="project" value="TreeGrafter"/>
</dbReference>
<dbReference type="GO" id="GO:0030288">
    <property type="term" value="C:outer membrane-bounded periplasmic space"/>
    <property type="evidence" value="ECO:0007669"/>
    <property type="project" value="UniProtKB-ARBA"/>
</dbReference>
<evidence type="ECO:0000256" key="2">
    <source>
        <dbReference type="ARBA" id="ARBA00005695"/>
    </source>
</evidence>
<dbReference type="Pfam" id="PF00496">
    <property type="entry name" value="SBP_bac_5"/>
    <property type="match status" value="1"/>
</dbReference>
<dbReference type="OrthoDB" id="9803988at2"/>
<dbReference type="EMBL" id="QQTP01000013">
    <property type="protein sequence ID" value="RDJ21298.1"/>
    <property type="molecule type" value="Genomic_DNA"/>
</dbReference>
<gene>
    <name evidence="6" type="ORF">DWE98_21500</name>
</gene>
<evidence type="ECO:0000313" key="7">
    <source>
        <dbReference type="Proteomes" id="UP000255207"/>
    </source>
</evidence>
<dbReference type="GO" id="GO:0043190">
    <property type="term" value="C:ATP-binding cassette (ABC) transporter complex"/>
    <property type="evidence" value="ECO:0007669"/>
    <property type="project" value="InterPro"/>
</dbReference>
<dbReference type="GO" id="GO:0015833">
    <property type="term" value="P:peptide transport"/>
    <property type="evidence" value="ECO:0007669"/>
    <property type="project" value="TreeGrafter"/>
</dbReference>
<dbReference type="InterPro" id="IPR039424">
    <property type="entry name" value="SBP_5"/>
</dbReference>
<dbReference type="PROSITE" id="PS51318">
    <property type="entry name" value="TAT"/>
    <property type="match status" value="1"/>
</dbReference>
<proteinExistence type="inferred from homology"/>
<keyword evidence="7" id="KW-1185">Reference proteome</keyword>
<evidence type="ECO:0000256" key="1">
    <source>
        <dbReference type="ARBA" id="ARBA00004418"/>
    </source>
</evidence>
<organism evidence="6 7">
    <name type="scientific">Bosea caraganae</name>
    <dbReference type="NCBI Taxonomy" id="2763117"/>
    <lineage>
        <taxon>Bacteria</taxon>
        <taxon>Pseudomonadati</taxon>
        <taxon>Pseudomonadota</taxon>
        <taxon>Alphaproteobacteria</taxon>
        <taxon>Hyphomicrobiales</taxon>
        <taxon>Boseaceae</taxon>
        <taxon>Bosea</taxon>
    </lineage>
</organism>
<keyword evidence="4" id="KW-0732">Signal</keyword>
<comment type="similarity">
    <text evidence="2">Belongs to the bacterial solute-binding protein 5 family.</text>
</comment>
<accession>A0A370L1A7</accession>
<protein>
    <submittedName>
        <fullName evidence="6">ABC transporter substrate-binding protein</fullName>
    </submittedName>
</protein>
<dbReference type="Gene3D" id="3.10.105.10">
    <property type="entry name" value="Dipeptide-binding Protein, Domain 3"/>
    <property type="match status" value="1"/>
</dbReference>
<evidence type="ECO:0000256" key="3">
    <source>
        <dbReference type="ARBA" id="ARBA00022448"/>
    </source>
</evidence>
<comment type="subcellular location">
    <subcellularLocation>
        <location evidence="1">Periplasm</location>
    </subcellularLocation>
</comment>
<name>A0A370L1A7_9HYPH</name>
<keyword evidence="3" id="KW-0813">Transport</keyword>
<dbReference type="RefSeq" id="WP_114831359.1">
    <property type="nucleotide sequence ID" value="NZ_QQTO01000020.1"/>
</dbReference>
<dbReference type="PANTHER" id="PTHR30290">
    <property type="entry name" value="PERIPLASMIC BINDING COMPONENT OF ABC TRANSPORTER"/>
    <property type="match status" value="1"/>
</dbReference>